<protein>
    <submittedName>
        <fullName evidence="4">p-loop containing nucleoside triphosphate hydrolase protein</fullName>
    </submittedName>
</protein>
<dbReference type="CDD" id="cd00009">
    <property type="entry name" value="AAA"/>
    <property type="match status" value="1"/>
</dbReference>
<dbReference type="InterPro" id="IPR050311">
    <property type="entry name" value="ORC1/CDC6"/>
</dbReference>
<feature type="compositionally biased region" description="Low complexity" evidence="2">
    <location>
        <begin position="74"/>
        <end position="89"/>
    </location>
</feature>
<feature type="compositionally biased region" description="Polar residues" evidence="2">
    <location>
        <begin position="132"/>
        <end position="144"/>
    </location>
</feature>
<feature type="region of interest" description="Disordered" evidence="2">
    <location>
        <begin position="1"/>
        <end position="284"/>
    </location>
</feature>
<gene>
    <name evidence="4" type="ORF">CC85DRAFT_311925</name>
</gene>
<accession>A0A0J0XPD5</accession>
<feature type="domain" description="AAA+ ATPase" evidence="3">
    <location>
        <begin position="356"/>
        <end position="494"/>
    </location>
</feature>
<dbReference type="EMBL" id="KQ087199">
    <property type="protein sequence ID" value="KLT42970.1"/>
    <property type="molecule type" value="Genomic_DNA"/>
</dbReference>
<evidence type="ECO:0000313" key="4">
    <source>
        <dbReference type="EMBL" id="KLT42970.1"/>
    </source>
</evidence>
<dbReference type="InterPro" id="IPR027417">
    <property type="entry name" value="P-loop_NTPase"/>
</dbReference>
<dbReference type="GO" id="GO:0005524">
    <property type="term" value="F:ATP binding"/>
    <property type="evidence" value="ECO:0007669"/>
    <property type="project" value="InterPro"/>
</dbReference>
<feature type="compositionally biased region" description="Polar residues" evidence="2">
    <location>
        <begin position="38"/>
        <end position="60"/>
    </location>
</feature>
<dbReference type="PANTHER" id="PTHR10763:SF26">
    <property type="entry name" value="CELL DIVISION CONTROL PROTEIN 6 HOMOLOG"/>
    <property type="match status" value="1"/>
</dbReference>
<dbReference type="GeneID" id="28986590"/>
<dbReference type="Pfam" id="PF00004">
    <property type="entry name" value="AAA"/>
    <property type="match status" value="1"/>
</dbReference>
<dbReference type="SMART" id="SM00382">
    <property type="entry name" value="AAA"/>
    <property type="match status" value="1"/>
</dbReference>
<dbReference type="GO" id="GO:0016887">
    <property type="term" value="F:ATP hydrolysis activity"/>
    <property type="evidence" value="ECO:0007669"/>
    <property type="project" value="InterPro"/>
</dbReference>
<dbReference type="GO" id="GO:0005634">
    <property type="term" value="C:nucleus"/>
    <property type="evidence" value="ECO:0007669"/>
    <property type="project" value="TreeGrafter"/>
</dbReference>
<proteinExistence type="predicted"/>
<dbReference type="AlphaFoldDB" id="A0A0J0XPD5"/>
<dbReference type="InterPro" id="IPR003959">
    <property type="entry name" value="ATPase_AAA_core"/>
</dbReference>
<dbReference type="SUPFAM" id="SSF52540">
    <property type="entry name" value="P-loop containing nucleoside triphosphate hydrolases"/>
    <property type="match status" value="1"/>
</dbReference>
<dbReference type="Gene3D" id="3.40.50.300">
    <property type="entry name" value="P-loop containing nucleotide triphosphate hydrolases"/>
    <property type="match status" value="1"/>
</dbReference>
<dbReference type="Gene3D" id="1.10.8.60">
    <property type="match status" value="1"/>
</dbReference>
<feature type="compositionally biased region" description="Low complexity" evidence="2">
    <location>
        <begin position="231"/>
        <end position="255"/>
    </location>
</feature>
<dbReference type="InterPro" id="IPR003593">
    <property type="entry name" value="AAA+_ATPase"/>
</dbReference>
<keyword evidence="1" id="KW-0235">DNA replication</keyword>
<dbReference type="Proteomes" id="UP000053611">
    <property type="component" value="Unassembled WGS sequence"/>
</dbReference>
<dbReference type="GO" id="GO:0003688">
    <property type="term" value="F:DNA replication origin binding"/>
    <property type="evidence" value="ECO:0007669"/>
    <property type="project" value="TreeGrafter"/>
</dbReference>
<organism evidence="4 5">
    <name type="scientific">Cutaneotrichosporon oleaginosum</name>
    <dbReference type="NCBI Taxonomy" id="879819"/>
    <lineage>
        <taxon>Eukaryota</taxon>
        <taxon>Fungi</taxon>
        <taxon>Dikarya</taxon>
        <taxon>Basidiomycota</taxon>
        <taxon>Agaricomycotina</taxon>
        <taxon>Tremellomycetes</taxon>
        <taxon>Trichosporonales</taxon>
        <taxon>Trichosporonaceae</taxon>
        <taxon>Cutaneotrichosporon</taxon>
    </lineage>
</organism>
<evidence type="ECO:0000259" key="3">
    <source>
        <dbReference type="SMART" id="SM00382"/>
    </source>
</evidence>
<feature type="compositionally biased region" description="Gly residues" evidence="2">
    <location>
        <begin position="161"/>
        <end position="172"/>
    </location>
</feature>
<sequence>MPAPKRTRSTATAGDLTDNEDVTNNHRSDAGSTRDQESSPATTPRVTRSNPLRRTASTLPLRNVDTPPGPTTPTRPTLRSARTTPSTSPGISRSASLFGTARPPNYAIPVPPSFAGPSTRSGGGTSTLVRAASTSAIPSLTGRSKQMVMGGGSGPPLVKGSAGGDDSCGGNSGRPYKGKENYRPGEDPLLPTPPASEASRKRVRMTPSSSRTRSPSTASVRSESIAPTFGSDLRTSSSLPSPSPSPSLATSISTLDDSATDGTPTKQRAKQAVPLTPTPPLPDAAEVATHFDDISAWTRATVPSETVKRSAPNAYRVLKHRLRLSPSPDDSANFAIVGRDHEKSVLGAYLSLVSTSDAGMYVSGPPGTGKTALTTAVGRELASQGWQVIEVSVMGLKAQDVWTRLGAELGCKGSEKDVTAHLKAKKTRTFIILDEIDSLLPPPPALPTPATSHVLSKLFSLPLLSSQESTIKLVAISNTLDLTVRTSIVIKGNAMPQVLPFKAYMATDMIAIVNARIAALGDGPEAVKVDAKAVELLCRKVEVQNGDLRMCLGVLTSAAGLAEADWVKKGSSPTALVKVSLPHILKAFSSHNKQLRAAAGTTSTGASNPTVNKIRSVPLNGRLVLVSMLVWSMRTRVGLAGCPAKGASLELLTPSALYATYSYLLNDPSSQIQPLPESDYHDLLNNLETLGLVSLPKVRGNIRVELCARENEVHSGLSLSATVKAVGEQVVAEVYAREEAKVARVCARAQAAVERAEHGLPMEME</sequence>
<feature type="compositionally biased region" description="Polar residues" evidence="2">
    <location>
        <begin position="256"/>
        <end position="266"/>
    </location>
</feature>
<evidence type="ECO:0000313" key="5">
    <source>
        <dbReference type="Proteomes" id="UP000053611"/>
    </source>
</evidence>
<evidence type="ECO:0000256" key="1">
    <source>
        <dbReference type="ARBA" id="ARBA00022705"/>
    </source>
</evidence>
<dbReference type="STRING" id="879819.A0A0J0XPD5"/>
<dbReference type="OrthoDB" id="1926878at2759"/>
<feature type="compositionally biased region" description="Basic and acidic residues" evidence="2">
    <location>
        <begin position="23"/>
        <end position="37"/>
    </location>
</feature>
<reference evidence="4 5" key="1">
    <citation type="submission" date="2015-03" db="EMBL/GenBank/DDBJ databases">
        <title>Genomics and transcriptomics of the oil-accumulating basidiomycete yeast T. oleaginosus allow insights into substrate utilization and the diverse evolutionary trajectories of mating systems in fungi.</title>
        <authorList>
            <consortium name="DOE Joint Genome Institute"/>
            <person name="Kourist R."/>
            <person name="Kracht O."/>
            <person name="Bracharz F."/>
            <person name="Lipzen A."/>
            <person name="Nolan M."/>
            <person name="Ohm R."/>
            <person name="Grigoriev I."/>
            <person name="Sun S."/>
            <person name="Heitman J."/>
            <person name="Bruck T."/>
            <person name="Nowrousian M."/>
        </authorList>
    </citation>
    <scope>NUCLEOTIDE SEQUENCE [LARGE SCALE GENOMIC DNA]</scope>
    <source>
        <strain evidence="4 5">IBC0246</strain>
    </source>
</reference>
<feature type="compositionally biased region" description="Low complexity" evidence="2">
    <location>
        <begin position="205"/>
        <end position="222"/>
    </location>
</feature>
<keyword evidence="4" id="KW-0378">Hydrolase</keyword>
<name>A0A0J0XPD5_9TREE</name>
<dbReference type="GO" id="GO:0033314">
    <property type="term" value="P:mitotic DNA replication checkpoint signaling"/>
    <property type="evidence" value="ECO:0007669"/>
    <property type="project" value="TreeGrafter"/>
</dbReference>
<keyword evidence="5" id="KW-1185">Reference proteome</keyword>
<dbReference type="RefSeq" id="XP_018279461.1">
    <property type="nucleotide sequence ID" value="XM_018425987.1"/>
</dbReference>
<feature type="compositionally biased region" description="Basic and acidic residues" evidence="2">
    <location>
        <begin position="177"/>
        <end position="186"/>
    </location>
</feature>
<dbReference type="PANTHER" id="PTHR10763">
    <property type="entry name" value="CELL DIVISION CONTROL PROTEIN 6-RELATED"/>
    <property type="match status" value="1"/>
</dbReference>
<dbReference type="GO" id="GO:0006270">
    <property type="term" value="P:DNA replication initiation"/>
    <property type="evidence" value="ECO:0007669"/>
    <property type="project" value="TreeGrafter"/>
</dbReference>
<dbReference type="FunFam" id="3.40.50.300:FF:003200">
    <property type="entry name" value="DNA clamp loader, putative"/>
    <property type="match status" value="1"/>
</dbReference>
<evidence type="ECO:0000256" key="2">
    <source>
        <dbReference type="SAM" id="MobiDB-lite"/>
    </source>
</evidence>